<keyword evidence="13" id="KW-1185">Reference proteome</keyword>
<feature type="domain" description="Ferric oxidoreductase" evidence="10">
    <location>
        <begin position="257"/>
        <end position="336"/>
    </location>
</feature>
<dbReference type="PANTHER" id="PTHR32361:SF9">
    <property type="entry name" value="FERRIC REDUCTASE TRANSMEMBRANE COMPONENT 3-RELATED"/>
    <property type="match status" value="1"/>
</dbReference>
<keyword evidence="4 8" id="KW-1133">Transmembrane helix</keyword>
<gene>
    <name evidence="12" type="ORF">C8A00DRAFT_34320</name>
</gene>
<dbReference type="AlphaFoldDB" id="A0AAN6VKT6"/>
<evidence type="ECO:0000256" key="7">
    <source>
        <dbReference type="SAM" id="MobiDB-lite"/>
    </source>
</evidence>
<dbReference type="GO" id="GO:0000293">
    <property type="term" value="F:ferric-chelate reductase activity"/>
    <property type="evidence" value="ECO:0007669"/>
    <property type="project" value="TreeGrafter"/>
</dbReference>
<evidence type="ECO:0008006" key="14">
    <source>
        <dbReference type="Google" id="ProtNLM"/>
    </source>
</evidence>
<dbReference type="InterPro" id="IPR013130">
    <property type="entry name" value="Fe3_Rdtase_TM_dom"/>
</dbReference>
<evidence type="ECO:0000259" key="11">
    <source>
        <dbReference type="Pfam" id="PF08022"/>
    </source>
</evidence>
<feature type="transmembrane region" description="Helical" evidence="8">
    <location>
        <begin position="345"/>
        <end position="364"/>
    </location>
</feature>
<comment type="caution">
    <text evidence="12">The sequence shown here is derived from an EMBL/GenBank/DDBJ whole genome shotgun (WGS) entry which is preliminary data.</text>
</comment>
<feature type="transmembrane region" description="Helical" evidence="8">
    <location>
        <begin position="155"/>
        <end position="174"/>
    </location>
</feature>
<evidence type="ECO:0000256" key="5">
    <source>
        <dbReference type="ARBA" id="ARBA00023065"/>
    </source>
</evidence>
<evidence type="ECO:0000256" key="9">
    <source>
        <dbReference type="SAM" id="SignalP"/>
    </source>
</evidence>
<feature type="region of interest" description="Disordered" evidence="7">
    <location>
        <begin position="462"/>
        <end position="492"/>
    </location>
</feature>
<dbReference type="PANTHER" id="PTHR32361">
    <property type="entry name" value="FERRIC/CUPRIC REDUCTASE TRANSMEMBRANE COMPONENT"/>
    <property type="match status" value="1"/>
</dbReference>
<keyword evidence="5" id="KW-0406">Ion transport</keyword>
<evidence type="ECO:0000256" key="4">
    <source>
        <dbReference type="ARBA" id="ARBA00022989"/>
    </source>
</evidence>
<dbReference type="GO" id="GO:0005886">
    <property type="term" value="C:plasma membrane"/>
    <property type="evidence" value="ECO:0007669"/>
    <property type="project" value="TreeGrafter"/>
</dbReference>
<dbReference type="InterPro" id="IPR051410">
    <property type="entry name" value="Ferric/Cupric_Reductase"/>
</dbReference>
<dbReference type="GO" id="GO:0015677">
    <property type="term" value="P:copper ion import"/>
    <property type="evidence" value="ECO:0007669"/>
    <property type="project" value="TreeGrafter"/>
</dbReference>
<dbReference type="EMBL" id="MU856955">
    <property type="protein sequence ID" value="KAK4152989.1"/>
    <property type="molecule type" value="Genomic_DNA"/>
</dbReference>
<evidence type="ECO:0000256" key="3">
    <source>
        <dbReference type="ARBA" id="ARBA00022692"/>
    </source>
</evidence>
<accession>A0AAN6VKT6</accession>
<reference evidence="12" key="2">
    <citation type="submission" date="2023-05" db="EMBL/GenBank/DDBJ databases">
        <authorList>
            <consortium name="Lawrence Berkeley National Laboratory"/>
            <person name="Steindorff A."/>
            <person name="Hensen N."/>
            <person name="Bonometti L."/>
            <person name="Westerberg I."/>
            <person name="Brannstrom I.O."/>
            <person name="Guillou S."/>
            <person name="Cros-Aarteil S."/>
            <person name="Calhoun S."/>
            <person name="Haridas S."/>
            <person name="Kuo A."/>
            <person name="Mondo S."/>
            <person name="Pangilinan J."/>
            <person name="Riley R."/>
            <person name="Labutti K."/>
            <person name="Andreopoulos B."/>
            <person name="Lipzen A."/>
            <person name="Chen C."/>
            <person name="Yanf M."/>
            <person name="Daum C."/>
            <person name="Ng V."/>
            <person name="Clum A."/>
            <person name="Ohm R."/>
            <person name="Martin F."/>
            <person name="Silar P."/>
            <person name="Natvig D."/>
            <person name="Lalanne C."/>
            <person name="Gautier V."/>
            <person name="Ament-Velasquez S.L."/>
            <person name="Kruys A."/>
            <person name="Hutchinson M.I."/>
            <person name="Powell A.J."/>
            <person name="Barry K."/>
            <person name="Miller A.N."/>
            <person name="Grigoriev I.V."/>
            <person name="Debuchy R."/>
            <person name="Gladieux P."/>
            <person name="Thoren M.H."/>
            <person name="Johannesson H."/>
        </authorList>
    </citation>
    <scope>NUCLEOTIDE SEQUENCE</scope>
    <source>
        <strain evidence="12">CBS 538.74</strain>
    </source>
</reference>
<feature type="non-terminal residue" evidence="12">
    <location>
        <position position="492"/>
    </location>
</feature>
<evidence type="ECO:0000256" key="2">
    <source>
        <dbReference type="ARBA" id="ARBA00022448"/>
    </source>
</evidence>
<dbReference type="GO" id="GO:0006826">
    <property type="term" value="P:iron ion transport"/>
    <property type="evidence" value="ECO:0007669"/>
    <property type="project" value="TreeGrafter"/>
</dbReference>
<dbReference type="GO" id="GO:0006879">
    <property type="term" value="P:intracellular iron ion homeostasis"/>
    <property type="evidence" value="ECO:0007669"/>
    <property type="project" value="TreeGrafter"/>
</dbReference>
<feature type="chain" id="PRO_5042854903" description="Ferric oxidoreductase domain-containing protein" evidence="9">
    <location>
        <begin position="20"/>
        <end position="492"/>
    </location>
</feature>
<keyword evidence="6 8" id="KW-0472">Membrane</keyword>
<feature type="compositionally biased region" description="Low complexity" evidence="7">
    <location>
        <begin position="473"/>
        <end position="492"/>
    </location>
</feature>
<evidence type="ECO:0000313" key="12">
    <source>
        <dbReference type="EMBL" id="KAK4152989.1"/>
    </source>
</evidence>
<keyword evidence="9" id="KW-0732">Signal</keyword>
<proteinExistence type="predicted"/>
<feature type="transmembrane region" description="Helical" evidence="8">
    <location>
        <begin position="215"/>
        <end position="233"/>
    </location>
</feature>
<evidence type="ECO:0000259" key="10">
    <source>
        <dbReference type="Pfam" id="PF01794"/>
    </source>
</evidence>
<keyword evidence="2" id="KW-0813">Transport</keyword>
<keyword evidence="3 8" id="KW-0812">Transmembrane</keyword>
<name>A0AAN6VKT6_9PEZI</name>
<feature type="domain" description="FAD-binding 8" evidence="11">
    <location>
        <begin position="403"/>
        <end position="455"/>
    </location>
</feature>
<evidence type="ECO:0000256" key="6">
    <source>
        <dbReference type="ARBA" id="ARBA00023136"/>
    </source>
</evidence>
<evidence type="ECO:0000313" key="13">
    <source>
        <dbReference type="Proteomes" id="UP001302745"/>
    </source>
</evidence>
<feature type="transmembrane region" description="Helical" evidence="8">
    <location>
        <begin position="292"/>
        <end position="315"/>
    </location>
</feature>
<evidence type="ECO:0000256" key="8">
    <source>
        <dbReference type="SAM" id="Phobius"/>
    </source>
</evidence>
<comment type="subcellular location">
    <subcellularLocation>
        <location evidence="1">Membrane</location>
        <topology evidence="1">Multi-pass membrane protein</topology>
    </subcellularLocation>
</comment>
<dbReference type="InterPro" id="IPR013112">
    <property type="entry name" value="FAD-bd_8"/>
</dbReference>
<evidence type="ECO:0000256" key="1">
    <source>
        <dbReference type="ARBA" id="ARBA00004141"/>
    </source>
</evidence>
<dbReference type="Pfam" id="PF08022">
    <property type="entry name" value="FAD_binding_8"/>
    <property type="match status" value="1"/>
</dbReference>
<feature type="transmembrane region" description="Helical" evidence="8">
    <location>
        <begin position="253"/>
        <end position="272"/>
    </location>
</feature>
<organism evidence="12 13">
    <name type="scientific">Chaetomidium leptoderma</name>
    <dbReference type="NCBI Taxonomy" id="669021"/>
    <lineage>
        <taxon>Eukaryota</taxon>
        <taxon>Fungi</taxon>
        <taxon>Dikarya</taxon>
        <taxon>Ascomycota</taxon>
        <taxon>Pezizomycotina</taxon>
        <taxon>Sordariomycetes</taxon>
        <taxon>Sordariomycetidae</taxon>
        <taxon>Sordariales</taxon>
        <taxon>Chaetomiaceae</taxon>
        <taxon>Chaetomidium</taxon>
    </lineage>
</organism>
<feature type="signal peptide" evidence="9">
    <location>
        <begin position="1"/>
        <end position="19"/>
    </location>
</feature>
<reference evidence="12" key="1">
    <citation type="journal article" date="2023" name="Mol. Phylogenet. Evol.">
        <title>Genome-scale phylogeny and comparative genomics of the fungal order Sordariales.</title>
        <authorList>
            <person name="Hensen N."/>
            <person name="Bonometti L."/>
            <person name="Westerberg I."/>
            <person name="Brannstrom I.O."/>
            <person name="Guillou S."/>
            <person name="Cros-Aarteil S."/>
            <person name="Calhoun S."/>
            <person name="Haridas S."/>
            <person name="Kuo A."/>
            <person name="Mondo S."/>
            <person name="Pangilinan J."/>
            <person name="Riley R."/>
            <person name="LaButti K."/>
            <person name="Andreopoulos B."/>
            <person name="Lipzen A."/>
            <person name="Chen C."/>
            <person name="Yan M."/>
            <person name="Daum C."/>
            <person name="Ng V."/>
            <person name="Clum A."/>
            <person name="Steindorff A."/>
            <person name="Ohm R.A."/>
            <person name="Martin F."/>
            <person name="Silar P."/>
            <person name="Natvig D.O."/>
            <person name="Lalanne C."/>
            <person name="Gautier V."/>
            <person name="Ament-Velasquez S.L."/>
            <person name="Kruys A."/>
            <person name="Hutchinson M.I."/>
            <person name="Powell A.J."/>
            <person name="Barry K."/>
            <person name="Miller A.N."/>
            <person name="Grigoriev I.V."/>
            <person name="Debuchy R."/>
            <person name="Gladieux P."/>
            <person name="Hiltunen Thoren M."/>
            <person name="Johannesson H."/>
        </authorList>
    </citation>
    <scope>NUCLEOTIDE SEQUENCE</scope>
    <source>
        <strain evidence="12">CBS 538.74</strain>
    </source>
</reference>
<feature type="transmembrane region" description="Helical" evidence="8">
    <location>
        <begin position="370"/>
        <end position="387"/>
    </location>
</feature>
<dbReference type="Pfam" id="PF01794">
    <property type="entry name" value="Ferric_reduct"/>
    <property type="match status" value="1"/>
</dbReference>
<protein>
    <recommendedName>
        <fullName evidence="14">Ferric oxidoreductase domain-containing protein</fullName>
    </recommendedName>
</protein>
<dbReference type="Proteomes" id="UP001302745">
    <property type="component" value="Unassembled WGS sequence"/>
</dbReference>
<sequence>MRLLFGAAPAWLLIASALGEGELTGFPANPYDPYCAMACLWFLSLLMVDCSGGGEILAWCMKTKCEEFDILVSKLERFWETDATGQASAGVENVPAKWSYAETLTHINTPPTFLLAATDHDLNQTSLVNEQVYTMRWNVLTGVQEEVTRENGMGIAMLVAGFGTPIVLTIMGHVPGISTVFRKLKPYLVWPSAVGTYQVRPLPYLLGNAPTVGQSLYIAMFVILNVYFVAVNYVVKQPNAWYAIQWREIMAYVLYRTGVYPYIMAPLIFLFAGRNNILLWLTNWSHSTFLLLHRWVARVFRLQAILHSILAVIVYKDDGTYDMQVTMPCWIWGIRAIHPYAYEFFLIKHIVLSVILLVACWYHAYDLYTFLGGYHIWLYCTFALWFLDRLGRVARIVIVGLRRATVTELSDSYVRIDIPGVRWGSEPGKQVYVYFPTLHPLRPWENHPFSVPSTPLLHLPPPRIITPSDSHRGSSSSSDSQTPPPTTSTDPE</sequence>